<sequence>MQNNIFGRTDVTIDEHGIPRTPDGTALRREDKRPVVVSVQVAPCFETSDHHVQSQFADGPDHRTQFWGIYLRFRTSTTTGDEFFARNIRDISRPDLNHAREVAESLAQHVADTLNANREALLRTARERDPSYPDLPRIFVEAHKWERSGHEALEPRHPPIEQIPSRLAPSEALRRARRDRSGVEEQIAHVRVL</sequence>
<feature type="region of interest" description="Disordered" evidence="1">
    <location>
        <begin position="1"/>
        <end position="26"/>
    </location>
</feature>
<dbReference type="Proteomes" id="UP000002287">
    <property type="component" value="Chromosome 1"/>
</dbReference>
<evidence type="ECO:0000256" key="1">
    <source>
        <dbReference type="SAM" id="MobiDB-lite"/>
    </source>
</evidence>
<dbReference type="HOGENOM" id="CLU_1406428_0_0_4"/>
<proteinExistence type="predicted"/>
<evidence type="ECO:0000313" key="2">
    <source>
        <dbReference type="EMBL" id="ABO55099.1"/>
    </source>
</evidence>
<reference evidence="3" key="1">
    <citation type="submission" date="2007-03" db="EMBL/GenBank/DDBJ databases">
        <title>Complete sequence of chromosome 1 of Burkholderia vietnamiensis G4.</title>
        <authorList>
            <consortium name="US DOE Joint Genome Institute"/>
            <person name="Copeland A."/>
            <person name="Lucas S."/>
            <person name="Lapidus A."/>
            <person name="Barry K."/>
            <person name="Detter J.C."/>
            <person name="Glavina del Rio T."/>
            <person name="Hammon N."/>
            <person name="Israni S."/>
            <person name="Dalin E."/>
            <person name="Tice H."/>
            <person name="Pitluck S."/>
            <person name="Chain P."/>
            <person name="Malfatti S."/>
            <person name="Shin M."/>
            <person name="Vergez L."/>
            <person name="Schmutz J."/>
            <person name="Larimer F."/>
            <person name="Land M."/>
            <person name="Hauser L."/>
            <person name="Kyrpides N."/>
            <person name="Tiedje J."/>
            <person name="Richardson P."/>
        </authorList>
    </citation>
    <scope>NUCLEOTIDE SEQUENCE [LARGE SCALE GENOMIC DNA]</scope>
    <source>
        <strain evidence="3">G4 / LMG 22486</strain>
    </source>
</reference>
<organism evidence="2 3">
    <name type="scientific">Burkholderia vietnamiensis (strain G4 / LMG 22486)</name>
    <name type="common">Burkholderia cepacia (strain R1808)</name>
    <dbReference type="NCBI Taxonomy" id="269482"/>
    <lineage>
        <taxon>Bacteria</taxon>
        <taxon>Pseudomonadati</taxon>
        <taxon>Pseudomonadota</taxon>
        <taxon>Betaproteobacteria</taxon>
        <taxon>Burkholderiales</taxon>
        <taxon>Burkholderiaceae</taxon>
        <taxon>Burkholderia</taxon>
        <taxon>Burkholderia cepacia complex</taxon>
    </lineage>
</organism>
<evidence type="ECO:0000313" key="3">
    <source>
        <dbReference type="Proteomes" id="UP000002287"/>
    </source>
</evidence>
<dbReference type="KEGG" id="bvi:Bcep1808_2097"/>
<accession>A4JFP6</accession>
<name>A4JFP6_BURVG</name>
<dbReference type="EMBL" id="CP000614">
    <property type="protein sequence ID" value="ABO55099.1"/>
    <property type="molecule type" value="Genomic_DNA"/>
</dbReference>
<dbReference type="AlphaFoldDB" id="A4JFP6"/>
<gene>
    <name evidence="2" type="ordered locus">Bcep1808_2097</name>
</gene>
<protein>
    <submittedName>
        <fullName evidence="2">Uncharacterized protein</fullName>
    </submittedName>
</protein>